<protein>
    <submittedName>
        <fullName evidence="1">Uncharacterized protein</fullName>
    </submittedName>
</protein>
<sequence>MLRICLLGNNFCIIFILFLCCGSGLCLCNPYSANM</sequence>
<dbReference type="AlphaFoldDB" id="Q7RHI0"/>
<accession>Q7RHI0</accession>
<gene>
    <name evidence="1" type="ORF">PY04007</name>
</gene>
<dbReference type="EMBL" id="AABL01001200">
    <property type="protein sequence ID" value="EAA15812.1"/>
    <property type="molecule type" value="Genomic_DNA"/>
</dbReference>
<proteinExistence type="predicted"/>
<organism evidence="1 2">
    <name type="scientific">Plasmodium yoelii yoelii</name>
    <dbReference type="NCBI Taxonomy" id="73239"/>
    <lineage>
        <taxon>Eukaryota</taxon>
        <taxon>Sar</taxon>
        <taxon>Alveolata</taxon>
        <taxon>Apicomplexa</taxon>
        <taxon>Aconoidasida</taxon>
        <taxon>Haemosporida</taxon>
        <taxon>Plasmodiidae</taxon>
        <taxon>Plasmodium</taxon>
        <taxon>Plasmodium (Vinckeia)</taxon>
    </lineage>
</organism>
<dbReference type="InParanoid" id="Q7RHI0"/>
<keyword evidence="2" id="KW-1185">Reference proteome</keyword>
<dbReference type="PaxDb" id="73239-Q7RHI0"/>
<comment type="caution">
    <text evidence="1">The sequence shown here is derived from an EMBL/GenBank/DDBJ whole genome shotgun (WGS) entry which is preliminary data.</text>
</comment>
<name>Q7RHI0_PLAYO</name>
<evidence type="ECO:0000313" key="1">
    <source>
        <dbReference type="EMBL" id="EAA15812.1"/>
    </source>
</evidence>
<reference evidence="1 2" key="1">
    <citation type="journal article" date="2002" name="Nature">
        <title>Genome sequence and comparative analysis of the model rodent malaria parasite Plasmodium yoelii yoelii.</title>
        <authorList>
            <person name="Carlton J.M."/>
            <person name="Angiuoli S.V."/>
            <person name="Suh B.B."/>
            <person name="Kooij T.W."/>
            <person name="Pertea M."/>
            <person name="Silva J.C."/>
            <person name="Ermolaeva M.D."/>
            <person name="Allen J.E."/>
            <person name="Selengut J.D."/>
            <person name="Koo H.L."/>
            <person name="Peterson J.D."/>
            <person name="Pop M."/>
            <person name="Kosack D.S."/>
            <person name="Shumway M.F."/>
            <person name="Bidwell S.L."/>
            <person name="Shallom S.J."/>
            <person name="van Aken S.E."/>
            <person name="Riedmuller S.B."/>
            <person name="Feldblyum T.V."/>
            <person name="Cho J.K."/>
            <person name="Quackenbush J."/>
            <person name="Sedegah M."/>
            <person name="Shoaibi A."/>
            <person name="Cummings L.M."/>
            <person name="Florens L."/>
            <person name="Yates J.R."/>
            <person name="Raine J.D."/>
            <person name="Sinden R.E."/>
            <person name="Harris M.A."/>
            <person name="Cunningham D.A."/>
            <person name="Preiser P.R."/>
            <person name="Bergman L.W."/>
            <person name="Vaidya A.B."/>
            <person name="van Lin L.H."/>
            <person name="Janse C.J."/>
            <person name="Waters A.P."/>
            <person name="Smith H.O."/>
            <person name="White O.R."/>
            <person name="Salzberg S.L."/>
            <person name="Venter J.C."/>
            <person name="Fraser C.M."/>
            <person name="Hoffman S.L."/>
            <person name="Gardner M.J."/>
            <person name="Carucci D.J."/>
        </authorList>
    </citation>
    <scope>NUCLEOTIDE SEQUENCE [LARGE SCALE GENOMIC DNA]</scope>
    <source>
        <strain evidence="1 2">17XNL</strain>
    </source>
</reference>
<evidence type="ECO:0000313" key="2">
    <source>
        <dbReference type="Proteomes" id="UP000008553"/>
    </source>
</evidence>
<dbReference type="Proteomes" id="UP000008553">
    <property type="component" value="Unassembled WGS sequence"/>
</dbReference>